<keyword evidence="5 17" id="KW-0812">Transmembrane</keyword>
<evidence type="ECO:0000256" key="3">
    <source>
        <dbReference type="ARBA" id="ARBA00012641"/>
    </source>
</evidence>
<evidence type="ECO:0000256" key="18">
    <source>
        <dbReference type="SAM" id="MobiDB-lite"/>
    </source>
</evidence>
<evidence type="ECO:0000256" key="17">
    <source>
        <dbReference type="RuleBase" id="RU363127"/>
    </source>
</evidence>
<dbReference type="Pfam" id="PF03360">
    <property type="entry name" value="Glyco_transf_43"/>
    <property type="match status" value="1"/>
</dbReference>
<reference evidence="19" key="1">
    <citation type="submission" date="2021-04" db="EMBL/GenBank/DDBJ databases">
        <authorList>
            <consortium name="Molecular Ecology Group"/>
        </authorList>
    </citation>
    <scope>NUCLEOTIDE SEQUENCE</scope>
</reference>
<evidence type="ECO:0000256" key="12">
    <source>
        <dbReference type="ARBA" id="ARBA00047979"/>
    </source>
</evidence>
<comment type="subcellular location">
    <subcellularLocation>
        <location evidence="17">Golgi apparatus membrane</location>
        <topology evidence="17">Single-pass type II membrane protein</topology>
    </subcellularLocation>
    <subcellularLocation>
        <location evidence="1">Membrane</location>
        <topology evidence="1">Single-pass type II membrane protein</topology>
    </subcellularLocation>
</comment>
<feature type="site" description="Interaction with galactose moiety of substrate glycoprotein" evidence="16">
    <location>
        <position position="326"/>
    </location>
</feature>
<dbReference type="GO" id="GO:0015018">
    <property type="term" value="F:galactosylgalactosylxylosylprotein 3-beta-glucuronosyltransferase activity"/>
    <property type="evidence" value="ECO:0007669"/>
    <property type="project" value="UniProtKB-UniRule"/>
</dbReference>
<keyword evidence="17" id="KW-0333">Golgi apparatus</keyword>
<dbReference type="PANTHER" id="PTHR10896:SF65">
    <property type="entry name" value="GALACTOSYLGALACTOSYLXYLOSYLPROTEIN 3-BETA-GLUCURONOSYLTRANSFERASE 3"/>
    <property type="match status" value="1"/>
</dbReference>
<dbReference type="OrthoDB" id="675023at2759"/>
<comment type="catalytic activity">
    <reaction evidence="12 17">
        <text>3-O-(beta-D-galactosyl-(1-&gt;3)-beta-D-galactosyl-(1-&gt;4)-beta-D-xylosyl)-L-seryl-[protein] + UDP-alpha-D-glucuronate = 3-O-(beta-D-GlcA-(1-&gt;3)-beta-D-Gal-(1-&gt;3)-beta-D-Gal-(1-&gt;4)-beta-D-Xyl)-L-seryl-[protein] + UDP + H(+)</text>
        <dbReference type="Rhea" id="RHEA:24168"/>
        <dbReference type="Rhea" id="RHEA-COMP:12571"/>
        <dbReference type="Rhea" id="RHEA-COMP:12573"/>
        <dbReference type="ChEBI" id="CHEBI:15378"/>
        <dbReference type="ChEBI" id="CHEBI:58052"/>
        <dbReference type="ChEBI" id="CHEBI:58223"/>
        <dbReference type="ChEBI" id="CHEBI:132090"/>
        <dbReference type="ChEBI" id="CHEBI:132093"/>
        <dbReference type="EC" id="2.4.1.135"/>
    </reaction>
</comment>
<evidence type="ECO:0000256" key="13">
    <source>
        <dbReference type="PIRSR" id="PIRSR605027-1"/>
    </source>
</evidence>
<gene>
    <name evidence="19" type="ORF">CUNI_LOCUS16143</name>
</gene>
<dbReference type="InterPro" id="IPR005027">
    <property type="entry name" value="Glyco_trans_43"/>
</dbReference>
<evidence type="ECO:0000313" key="20">
    <source>
        <dbReference type="Proteomes" id="UP000678393"/>
    </source>
</evidence>
<keyword evidence="9 17" id="KW-0472">Membrane</keyword>
<feature type="region of interest" description="Disordered" evidence="18">
    <location>
        <begin position="324"/>
        <end position="344"/>
    </location>
</feature>
<keyword evidence="11 15" id="KW-0464">Manganese</keyword>
<feature type="binding site" evidence="14">
    <location>
        <begin position="316"/>
        <end position="318"/>
    </location>
    <ligand>
        <name>UDP-alpha-D-glucuronate</name>
        <dbReference type="ChEBI" id="CHEBI:58052"/>
    </ligand>
</feature>
<dbReference type="GO" id="GO:0005975">
    <property type="term" value="P:carbohydrate metabolic process"/>
    <property type="evidence" value="ECO:0007669"/>
    <property type="project" value="TreeGrafter"/>
</dbReference>
<evidence type="ECO:0000256" key="16">
    <source>
        <dbReference type="PIRSR" id="PIRSR605027-4"/>
    </source>
</evidence>
<evidence type="ECO:0000256" key="2">
    <source>
        <dbReference type="ARBA" id="ARBA00007706"/>
    </source>
</evidence>
<keyword evidence="10" id="KW-0325">Glycoprotein</keyword>
<dbReference type="FunFam" id="3.90.550.10:FF:000044">
    <property type="entry name" value="Galactosylgalactosylxylosylprotein 3-beta-glucuronosyltransferase"/>
    <property type="match status" value="1"/>
</dbReference>
<keyword evidence="7 17" id="KW-0735">Signal-anchor</keyword>
<dbReference type="PANTHER" id="PTHR10896">
    <property type="entry name" value="GALACTOSYLGALACTOSYLXYLOSYLPROTEIN 3-BETA-GLUCURONOSYLTRANSFERASE BETA-1,3-GLUCURONYLTRANSFERASE"/>
    <property type="match status" value="1"/>
</dbReference>
<keyword evidence="8 17" id="KW-1133">Transmembrane helix</keyword>
<evidence type="ECO:0000256" key="9">
    <source>
        <dbReference type="ARBA" id="ARBA00023136"/>
    </source>
</evidence>
<organism evidence="19 20">
    <name type="scientific">Candidula unifasciata</name>
    <dbReference type="NCBI Taxonomy" id="100452"/>
    <lineage>
        <taxon>Eukaryota</taxon>
        <taxon>Metazoa</taxon>
        <taxon>Spiralia</taxon>
        <taxon>Lophotrochozoa</taxon>
        <taxon>Mollusca</taxon>
        <taxon>Gastropoda</taxon>
        <taxon>Heterobranchia</taxon>
        <taxon>Euthyneura</taxon>
        <taxon>Panpulmonata</taxon>
        <taxon>Eupulmonata</taxon>
        <taxon>Stylommatophora</taxon>
        <taxon>Helicina</taxon>
        <taxon>Helicoidea</taxon>
        <taxon>Geomitridae</taxon>
        <taxon>Candidula</taxon>
    </lineage>
</organism>
<dbReference type="Gene3D" id="3.90.550.10">
    <property type="entry name" value="Spore Coat Polysaccharide Biosynthesis Protein SpsA, Chain A"/>
    <property type="match status" value="1"/>
</dbReference>
<feature type="binding site" evidence="14">
    <location>
        <begin position="98"/>
        <end position="100"/>
    </location>
    <ligand>
        <name>UDP-alpha-D-glucuronate</name>
        <dbReference type="ChEBI" id="CHEBI:58052"/>
    </ligand>
</feature>
<feature type="site" description="Interaction with galactose moiety of substrate glycoprotein" evidence="16">
    <location>
        <position position="234"/>
    </location>
</feature>
<proteinExistence type="inferred from homology"/>
<dbReference type="InterPro" id="IPR029044">
    <property type="entry name" value="Nucleotide-diphossugar_trans"/>
</dbReference>
<evidence type="ECO:0000256" key="5">
    <source>
        <dbReference type="ARBA" id="ARBA00022692"/>
    </source>
</evidence>
<evidence type="ECO:0000256" key="1">
    <source>
        <dbReference type="ARBA" id="ARBA00004606"/>
    </source>
</evidence>
<dbReference type="SUPFAM" id="SSF53448">
    <property type="entry name" value="Nucleotide-diphospho-sugar transferases"/>
    <property type="match status" value="1"/>
</dbReference>
<protein>
    <recommendedName>
        <fullName evidence="3 17">Galactosylgalactosylxylosylprotein 3-beta-glucuronosyltransferase</fullName>
        <ecNumber evidence="3 17">2.4.1.135</ecNumber>
    </recommendedName>
</protein>
<comment type="similarity">
    <text evidence="2 17">Belongs to the glycosyltransferase 43 family.</text>
</comment>
<feature type="binding site" evidence="14">
    <location>
        <position position="129"/>
    </location>
    <ligand>
        <name>UDP-alpha-D-glucuronate</name>
        <dbReference type="ChEBI" id="CHEBI:58052"/>
    </ligand>
</feature>
<dbReference type="EMBL" id="CAJHNH020004123">
    <property type="protein sequence ID" value="CAG5130585.1"/>
    <property type="molecule type" value="Genomic_DNA"/>
</dbReference>
<keyword evidence="6 15" id="KW-0479">Metal-binding</keyword>
<evidence type="ECO:0000256" key="11">
    <source>
        <dbReference type="ARBA" id="ARBA00023211"/>
    </source>
</evidence>
<dbReference type="Proteomes" id="UP000678393">
    <property type="component" value="Unassembled WGS sequence"/>
</dbReference>
<feature type="binding site" evidence="14">
    <location>
        <position position="177"/>
    </location>
    <ligand>
        <name>UDP-alpha-D-glucuronate</name>
        <dbReference type="ChEBI" id="CHEBI:58052"/>
    </ligand>
</feature>
<dbReference type="GO" id="GO:0046872">
    <property type="term" value="F:metal ion binding"/>
    <property type="evidence" value="ECO:0007669"/>
    <property type="project" value="UniProtKB-KW"/>
</dbReference>
<evidence type="ECO:0000256" key="6">
    <source>
        <dbReference type="ARBA" id="ARBA00022723"/>
    </source>
</evidence>
<evidence type="ECO:0000256" key="15">
    <source>
        <dbReference type="PIRSR" id="PIRSR605027-3"/>
    </source>
</evidence>
<evidence type="ECO:0000256" key="7">
    <source>
        <dbReference type="ARBA" id="ARBA00022968"/>
    </source>
</evidence>
<evidence type="ECO:0000256" key="14">
    <source>
        <dbReference type="PIRSR" id="PIRSR605027-2"/>
    </source>
</evidence>
<keyword evidence="20" id="KW-1185">Reference proteome</keyword>
<accession>A0A8S3ZSL4</accession>
<evidence type="ECO:0000256" key="4">
    <source>
        <dbReference type="ARBA" id="ARBA00022679"/>
    </source>
</evidence>
<dbReference type="EC" id="2.4.1.135" evidence="3 17"/>
<feature type="active site" description="Proton donor/acceptor" evidence="13">
    <location>
        <position position="288"/>
    </location>
</feature>
<keyword evidence="4 17" id="KW-0808">Transferase</keyword>
<comment type="cofactor">
    <cofactor evidence="15 17">
        <name>Mn(2+)</name>
        <dbReference type="ChEBI" id="CHEBI:29035"/>
    </cofactor>
</comment>
<name>A0A8S3ZSL4_9EUPU</name>
<sequence>MSLMRYLTPSKFLVVCAAVLMVILMILIIDLTFSCNSEELASTKRLLQKYSDQLQTLKTEHVLMAHKLRETELQLATGGTNRLSNWVSGLPVIYLITPTYTRLEQKAELTRLSHTLMLVKNIHWIVIEDSESQTDLVARFLKQTGLNYTHLNVPTPAEFKLNMDDPNWLKPRGVLQRNAGLEWLRRNTSPRRQPGVVYFADDDNTYSLKLFDEMRFTKKVSVWPVGLVGYLRYEKPIVQNGKVIAWFTYWKPNRPFPMDMAGFAINLQLLHDHPEAAFTNSVQRGYQESTLLSGLKISQDDLEPKANMCSEVLVWHTRTEKSKTRNEDNMIRKYGRGSDPRVEV</sequence>
<evidence type="ECO:0000256" key="10">
    <source>
        <dbReference type="ARBA" id="ARBA00023180"/>
    </source>
</evidence>
<feature type="binding site" evidence="15">
    <location>
        <position position="203"/>
    </location>
    <ligand>
        <name>Mn(2+)</name>
        <dbReference type="ChEBI" id="CHEBI:29035"/>
    </ligand>
</feature>
<dbReference type="GO" id="GO:0000139">
    <property type="term" value="C:Golgi membrane"/>
    <property type="evidence" value="ECO:0007669"/>
    <property type="project" value="UniProtKB-SubCell"/>
</dbReference>
<feature type="binding site" evidence="14">
    <location>
        <position position="172"/>
    </location>
    <ligand>
        <name>UDP-alpha-D-glucuronate</name>
        <dbReference type="ChEBI" id="CHEBI:58052"/>
    </ligand>
</feature>
<dbReference type="GO" id="GO:0050650">
    <property type="term" value="P:chondroitin sulfate proteoglycan biosynthetic process"/>
    <property type="evidence" value="ECO:0007669"/>
    <property type="project" value="TreeGrafter"/>
</dbReference>
<dbReference type="CDD" id="cd00218">
    <property type="entry name" value="GlcAT-I"/>
    <property type="match status" value="1"/>
</dbReference>
<feature type="binding site" evidence="14">
    <location>
        <begin position="201"/>
        <end position="203"/>
    </location>
    <ligand>
        <name>UDP-alpha-D-glucuronate</name>
        <dbReference type="ChEBI" id="CHEBI:58052"/>
    </ligand>
</feature>
<feature type="transmembrane region" description="Helical" evidence="17">
    <location>
        <begin position="12"/>
        <end position="33"/>
    </location>
</feature>
<comment type="pathway">
    <text evidence="17">Protein modification; protein glycosylation.</text>
</comment>
<evidence type="ECO:0000313" key="19">
    <source>
        <dbReference type="EMBL" id="CAG5130585.1"/>
    </source>
</evidence>
<evidence type="ECO:0000256" key="8">
    <source>
        <dbReference type="ARBA" id="ARBA00022989"/>
    </source>
</evidence>
<comment type="caution">
    <text evidence="19">The sequence shown here is derived from an EMBL/GenBank/DDBJ whole genome shotgun (WGS) entry which is preliminary data.</text>
</comment>
<dbReference type="AlphaFoldDB" id="A0A8S3ZSL4"/>